<evidence type="ECO:0008006" key="4">
    <source>
        <dbReference type="Google" id="ProtNLM"/>
    </source>
</evidence>
<evidence type="ECO:0000313" key="3">
    <source>
        <dbReference type="Proteomes" id="UP000050969"/>
    </source>
</evidence>
<name>A0A0R2MXH3_9LACO</name>
<dbReference type="AlphaFoldDB" id="A0A0R2MXH3"/>
<proteinExistence type="predicted"/>
<feature type="transmembrane region" description="Helical" evidence="1">
    <location>
        <begin position="106"/>
        <end position="128"/>
    </location>
</feature>
<keyword evidence="1" id="KW-0812">Transmembrane</keyword>
<feature type="transmembrane region" description="Helical" evidence="1">
    <location>
        <begin position="228"/>
        <end position="245"/>
    </location>
</feature>
<protein>
    <recommendedName>
        <fullName evidence="4">Transport permease protein</fullName>
    </recommendedName>
</protein>
<sequence>MTLVGGVGMSLQKVRCFTKFYLHQTFLNRINLVFTLLFPIIWTLYQGLSHRSQSFSPERLITAIVPLVAYIIAATALDGVTLATIATRDDGFLKSYFFVSGSRWPMFSANVLVQTVLVVLENIIYTLFSMALYQTFSLRLLLAVILLTIVAFPLISLFFNWILLLPFQQNSLSALGTSLLIGLLMLYGIDSSNPLLSMLIALNPYQFIANTLRILLGDISLQRSAVELIIIAIYAIIGVISYQHFNLQNRGRA</sequence>
<feature type="transmembrane region" description="Helical" evidence="1">
    <location>
        <begin position="140"/>
        <end position="164"/>
    </location>
</feature>
<keyword evidence="1" id="KW-0472">Membrane</keyword>
<keyword evidence="1" id="KW-1133">Transmembrane helix</keyword>
<evidence type="ECO:0000256" key="1">
    <source>
        <dbReference type="SAM" id="Phobius"/>
    </source>
</evidence>
<feature type="transmembrane region" description="Helical" evidence="1">
    <location>
        <begin position="26"/>
        <end position="48"/>
    </location>
</feature>
<comment type="caution">
    <text evidence="2">The sequence shown here is derived from an EMBL/GenBank/DDBJ whole genome shotgun (WGS) entry which is preliminary data.</text>
</comment>
<feature type="transmembrane region" description="Helical" evidence="1">
    <location>
        <begin position="170"/>
        <end position="189"/>
    </location>
</feature>
<feature type="transmembrane region" description="Helical" evidence="1">
    <location>
        <begin position="60"/>
        <end position="86"/>
    </location>
</feature>
<dbReference type="STRING" id="1293598.IV56_GL001668"/>
<organism evidence="2 3">
    <name type="scientific">Lacticaseibacillus saniviri JCM 17471 = DSM 24301</name>
    <dbReference type="NCBI Taxonomy" id="1293598"/>
    <lineage>
        <taxon>Bacteria</taxon>
        <taxon>Bacillati</taxon>
        <taxon>Bacillota</taxon>
        <taxon>Bacilli</taxon>
        <taxon>Lactobacillales</taxon>
        <taxon>Lactobacillaceae</taxon>
        <taxon>Lacticaseibacillus</taxon>
    </lineage>
</organism>
<dbReference type="PATRIC" id="fig|1293598.4.peg.1739"/>
<reference evidence="2 3" key="1">
    <citation type="journal article" date="2015" name="Genome Announc.">
        <title>Expanding the biotechnology potential of lactobacilli through comparative genomics of 213 strains and associated genera.</title>
        <authorList>
            <person name="Sun Z."/>
            <person name="Harris H.M."/>
            <person name="McCann A."/>
            <person name="Guo C."/>
            <person name="Argimon S."/>
            <person name="Zhang W."/>
            <person name="Yang X."/>
            <person name="Jeffery I.B."/>
            <person name="Cooney J.C."/>
            <person name="Kagawa T.F."/>
            <person name="Liu W."/>
            <person name="Song Y."/>
            <person name="Salvetti E."/>
            <person name="Wrobel A."/>
            <person name="Rasinkangas P."/>
            <person name="Parkhill J."/>
            <person name="Rea M.C."/>
            <person name="O'Sullivan O."/>
            <person name="Ritari J."/>
            <person name="Douillard F.P."/>
            <person name="Paul Ross R."/>
            <person name="Yang R."/>
            <person name="Briner A.E."/>
            <person name="Felis G.E."/>
            <person name="de Vos W.M."/>
            <person name="Barrangou R."/>
            <person name="Klaenhammer T.R."/>
            <person name="Caufield P.W."/>
            <person name="Cui Y."/>
            <person name="Zhang H."/>
            <person name="O'Toole P.W."/>
        </authorList>
    </citation>
    <scope>NUCLEOTIDE SEQUENCE [LARGE SCALE GENOMIC DNA]</scope>
    <source>
        <strain evidence="2 3">DSM 24301</strain>
    </source>
</reference>
<keyword evidence="3" id="KW-1185">Reference proteome</keyword>
<accession>A0A0R2MXH3</accession>
<dbReference type="EMBL" id="JQCE01000042">
    <property type="protein sequence ID" value="KRO16307.1"/>
    <property type="molecule type" value="Genomic_DNA"/>
</dbReference>
<evidence type="ECO:0000313" key="2">
    <source>
        <dbReference type="EMBL" id="KRO16307.1"/>
    </source>
</evidence>
<dbReference type="Proteomes" id="UP000050969">
    <property type="component" value="Unassembled WGS sequence"/>
</dbReference>
<gene>
    <name evidence="2" type="ORF">IV56_GL001668</name>
</gene>